<sequence length="300" mass="31834">MYVTPQESVNGGVWLRLLAAFLITAMSALIREASDTATLGQIIFWRSAIAIIPICIYMAIRGQFPAALRTRRPGAHFLRGALGAAAMALSFISLAYLPVAYAEALGFLGPVLSLPVAAYFLRERITLWLAAAVAIGFAGVIAILWQGLTMPGEGALIGIAAGLGFAALIAVYRVYVKTMTRTESAATISFYFALFTTCVGLATWPFGWNSLGLYATLVLIGAGLLGGLAHIAATESMARAPVSVLAPFEFTGLVWAVIFDFVLFATLPGVPGWIGIIAITLAGLMVVIPPERLLRPRRDA</sequence>
<accession>A0A5C6S6C6</accession>
<evidence type="ECO:0000256" key="5">
    <source>
        <dbReference type="ARBA" id="ARBA00023136"/>
    </source>
</evidence>
<comment type="similarity">
    <text evidence="2">Belongs to the drug/metabolite transporter (DMT) superfamily. 10 TMS drug/metabolite exporter (DME) (TC 2.A.7.3) family.</text>
</comment>
<feature type="transmembrane region" description="Helical" evidence="6">
    <location>
        <begin position="104"/>
        <end position="121"/>
    </location>
</feature>
<keyword evidence="3 6" id="KW-0812">Transmembrane</keyword>
<feature type="transmembrane region" description="Helical" evidence="6">
    <location>
        <begin position="42"/>
        <end position="60"/>
    </location>
</feature>
<feature type="transmembrane region" description="Helical" evidence="6">
    <location>
        <begin position="244"/>
        <end position="264"/>
    </location>
</feature>
<feature type="transmembrane region" description="Helical" evidence="6">
    <location>
        <begin position="81"/>
        <end position="98"/>
    </location>
</feature>
<evidence type="ECO:0000313" key="8">
    <source>
        <dbReference type="EMBL" id="TXB69923.1"/>
    </source>
</evidence>
<keyword evidence="5 6" id="KW-0472">Membrane</keyword>
<dbReference type="PANTHER" id="PTHR22911:SF6">
    <property type="entry name" value="SOLUTE CARRIER FAMILY 35 MEMBER G1"/>
    <property type="match status" value="1"/>
</dbReference>
<dbReference type="Proteomes" id="UP000321562">
    <property type="component" value="Unassembled WGS sequence"/>
</dbReference>
<dbReference type="AlphaFoldDB" id="A0A5C6S6C6"/>
<comment type="caution">
    <text evidence="8">The sequence shown here is derived from an EMBL/GenBank/DDBJ whole genome shotgun (WGS) entry which is preliminary data.</text>
</comment>
<evidence type="ECO:0000259" key="7">
    <source>
        <dbReference type="Pfam" id="PF00892"/>
    </source>
</evidence>
<evidence type="ECO:0000256" key="2">
    <source>
        <dbReference type="ARBA" id="ARBA00009853"/>
    </source>
</evidence>
<dbReference type="InterPro" id="IPR000620">
    <property type="entry name" value="EamA_dom"/>
</dbReference>
<dbReference type="Pfam" id="PF00892">
    <property type="entry name" value="EamA"/>
    <property type="match status" value="1"/>
</dbReference>
<dbReference type="PANTHER" id="PTHR22911">
    <property type="entry name" value="ACYL-MALONYL CONDENSING ENZYME-RELATED"/>
    <property type="match status" value="1"/>
</dbReference>
<organism evidence="8 9">
    <name type="scientific">Paracoccus aurantiacus</name>
    <dbReference type="NCBI Taxonomy" id="2599412"/>
    <lineage>
        <taxon>Bacteria</taxon>
        <taxon>Pseudomonadati</taxon>
        <taxon>Pseudomonadota</taxon>
        <taxon>Alphaproteobacteria</taxon>
        <taxon>Rhodobacterales</taxon>
        <taxon>Paracoccaceae</taxon>
        <taxon>Paracoccus</taxon>
    </lineage>
</organism>
<gene>
    <name evidence="8" type="ORF">FQV27_07385</name>
</gene>
<proteinExistence type="inferred from homology"/>
<evidence type="ECO:0000256" key="6">
    <source>
        <dbReference type="SAM" id="Phobius"/>
    </source>
</evidence>
<comment type="subcellular location">
    <subcellularLocation>
        <location evidence="1">Membrane</location>
        <topology evidence="1">Multi-pass membrane protein</topology>
    </subcellularLocation>
</comment>
<dbReference type="RefSeq" id="WP_147097213.1">
    <property type="nucleotide sequence ID" value="NZ_JBHUFH010000001.1"/>
</dbReference>
<feature type="transmembrane region" description="Helical" evidence="6">
    <location>
        <begin position="213"/>
        <end position="232"/>
    </location>
</feature>
<keyword evidence="4 6" id="KW-1133">Transmembrane helix</keyword>
<feature type="transmembrane region" description="Helical" evidence="6">
    <location>
        <begin position="154"/>
        <end position="176"/>
    </location>
</feature>
<evidence type="ECO:0000256" key="3">
    <source>
        <dbReference type="ARBA" id="ARBA00022692"/>
    </source>
</evidence>
<evidence type="ECO:0000313" key="9">
    <source>
        <dbReference type="Proteomes" id="UP000321562"/>
    </source>
</evidence>
<reference evidence="8 9" key="1">
    <citation type="submission" date="2019-08" db="EMBL/GenBank/DDBJ databases">
        <authorList>
            <person name="Ye J."/>
        </authorList>
    </citation>
    <scope>NUCLEOTIDE SEQUENCE [LARGE SCALE GENOMIC DNA]</scope>
    <source>
        <strain evidence="8 9">TK008</strain>
    </source>
</reference>
<evidence type="ECO:0000256" key="4">
    <source>
        <dbReference type="ARBA" id="ARBA00022989"/>
    </source>
</evidence>
<feature type="transmembrane region" description="Helical" evidence="6">
    <location>
        <begin position="12"/>
        <end position="30"/>
    </location>
</feature>
<dbReference type="EMBL" id="VOPL01000002">
    <property type="protein sequence ID" value="TXB69923.1"/>
    <property type="molecule type" value="Genomic_DNA"/>
</dbReference>
<feature type="domain" description="EamA" evidence="7">
    <location>
        <begin position="12"/>
        <end position="144"/>
    </location>
</feature>
<dbReference type="GO" id="GO:0016020">
    <property type="term" value="C:membrane"/>
    <property type="evidence" value="ECO:0007669"/>
    <property type="project" value="UniProtKB-SubCell"/>
</dbReference>
<feature type="transmembrane region" description="Helical" evidence="6">
    <location>
        <begin position="128"/>
        <end position="148"/>
    </location>
</feature>
<keyword evidence="9" id="KW-1185">Reference proteome</keyword>
<feature type="transmembrane region" description="Helical" evidence="6">
    <location>
        <begin position="270"/>
        <end position="288"/>
    </location>
</feature>
<evidence type="ECO:0000256" key="1">
    <source>
        <dbReference type="ARBA" id="ARBA00004141"/>
    </source>
</evidence>
<dbReference type="SUPFAM" id="SSF103481">
    <property type="entry name" value="Multidrug resistance efflux transporter EmrE"/>
    <property type="match status" value="2"/>
</dbReference>
<protein>
    <submittedName>
        <fullName evidence="8">DMT family transporter</fullName>
    </submittedName>
</protein>
<dbReference type="InterPro" id="IPR037185">
    <property type="entry name" value="EmrE-like"/>
</dbReference>
<dbReference type="OrthoDB" id="8478503at2"/>
<feature type="transmembrane region" description="Helical" evidence="6">
    <location>
        <begin position="188"/>
        <end position="207"/>
    </location>
</feature>
<name>A0A5C6S6C6_9RHOB</name>